<dbReference type="InterPro" id="IPR033121">
    <property type="entry name" value="PEPTIDASE_A1"/>
</dbReference>
<dbReference type="PROSITE" id="PS51767">
    <property type="entry name" value="PEPTIDASE_A1"/>
    <property type="match status" value="1"/>
</dbReference>
<dbReference type="InterPro" id="IPR032861">
    <property type="entry name" value="TAXi_N"/>
</dbReference>
<dbReference type="AlphaFoldDB" id="A0A328DJ08"/>
<dbReference type="Proteomes" id="UP000249390">
    <property type="component" value="Unassembled WGS sequence"/>
</dbReference>
<name>A0A328DJ08_9ASTE</name>
<dbReference type="Pfam" id="PF14543">
    <property type="entry name" value="TAXi_N"/>
    <property type="match status" value="1"/>
</dbReference>
<gene>
    <name evidence="3" type="ORF">DM860_015649</name>
</gene>
<reference evidence="3 4" key="1">
    <citation type="submission" date="2018-06" db="EMBL/GenBank/DDBJ databases">
        <title>The Genome of Cuscuta australis (Dodder) Provides Insight into the Evolution of Plant Parasitism.</title>
        <authorList>
            <person name="Liu H."/>
        </authorList>
    </citation>
    <scope>NUCLEOTIDE SEQUENCE [LARGE SCALE GENOMIC DNA]</scope>
    <source>
        <strain evidence="4">cv. Yunnan</strain>
        <tissue evidence="3">Vines</tissue>
    </source>
</reference>
<keyword evidence="4" id="KW-1185">Reference proteome</keyword>
<sequence length="457" mass="49465">MGRGAPPTFAKSSSSLILLISAKRTDYNNGPWRPSDVRQIVTHFSTSQIHLNPTLHLSSSSSMAYNFHLIPLLTLSFLAVLTLAQRPFFPRAIVLPVAKDFPTSQYLTRLQIGQDLHPLKLVVDLGGPFLWTDHTSPSLGSVLCKSLKCNMANSSGCTSNQICPLQFLNPVSKTPGSGFLKEDSIALELMDDPYGSSFLSHVPNFLFSSVPSFLLQGLGRGVDGVFGLGNSRISLPSQLASTIGLPRKFSICLSSSKGSIFSGDVPPFGVARSMLYTPLTLPRNSSSPDYHINVTSIRINGERLGLKKESLFDRGTKISTIVPYTTMETAVYQAFVESYLGHAASKGMTRVDPVAPFGVCFKDVPGSDSPRVDLVLQSEMMKWRMNGMVKMGGGVVCLGFLDGGSDQIAPIVIGGYQLEDNLLEFNLGTSMLGFTSLMPETNCSYFSRISGCRDCSV</sequence>
<dbReference type="Gene3D" id="2.40.70.10">
    <property type="entry name" value="Acid Proteases"/>
    <property type="match status" value="2"/>
</dbReference>
<dbReference type="Pfam" id="PF14541">
    <property type="entry name" value="TAXi_C"/>
    <property type="match status" value="1"/>
</dbReference>
<dbReference type="GO" id="GO:0004190">
    <property type="term" value="F:aspartic-type endopeptidase activity"/>
    <property type="evidence" value="ECO:0007669"/>
    <property type="project" value="InterPro"/>
</dbReference>
<organism evidence="3 4">
    <name type="scientific">Cuscuta australis</name>
    <dbReference type="NCBI Taxonomy" id="267555"/>
    <lineage>
        <taxon>Eukaryota</taxon>
        <taxon>Viridiplantae</taxon>
        <taxon>Streptophyta</taxon>
        <taxon>Embryophyta</taxon>
        <taxon>Tracheophyta</taxon>
        <taxon>Spermatophyta</taxon>
        <taxon>Magnoliopsida</taxon>
        <taxon>eudicotyledons</taxon>
        <taxon>Gunneridae</taxon>
        <taxon>Pentapetalae</taxon>
        <taxon>asterids</taxon>
        <taxon>lamiids</taxon>
        <taxon>Solanales</taxon>
        <taxon>Convolvulaceae</taxon>
        <taxon>Cuscuteae</taxon>
        <taxon>Cuscuta</taxon>
        <taxon>Cuscuta subgen. Grammica</taxon>
        <taxon>Cuscuta sect. Cleistogrammica</taxon>
    </lineage>
</organism>
<dbReference type="PANTHER" id="PTHR47965">
    <property type="entry name" value="ASPARTYL PROTEASE-RELATED"/>
    <property type="match status" value="1"/>
</dbReference>
<comment type="similarity">
    <text evidence="1">Belongs to the peptidase A1 family.</text>
</comment>
<comment type="caution">
    <text evidence="3">The sequence shown here is derived from an EMBL/GenBank/DDBJ whole genome shotgun (WGS) entry which is preliminary data.</text>
</comment>
<evidence type="ECO:0000259" key="2">
    <source>
        <dbReference type="PROSITE" id="PS51767"/>
    </source>
</evidence>
<dbReference type="SUPFAM" id="SSF50630">
    <property type="entry name" value="Acid proteases"/>
    <property type="match status" value="1"/>
</dbReference>
<dbReference type="InterPro" id="IPR021109">
    <property type="entry name" value="Peptidase_aspartic_dom_sf"/>
</dbReference>
<dbReference type="InterPro" id="IPR001461">
    <property type="entry name" value="Aspartic_peptidase_A1"/>
</dbReference>
<dbReference type="EMBL" id="NQVE01000146">
    <property type="protein sequence ID" value="RAL44289.1"/>
    <property type="molecule type" value="Genomic_DNA"/>
</dbReference>
<protein>
    <recommendedName>
        <fullName evidence="2">Peptidase A1 domain-containing protein</fullName>
    </recommendedName>
</protein>
<accession>A0A328DJ08</accession>
<dbReference type="InterPro" id="IPR032799">
    <property type="entry name" value="TAXi_C"/>
</dbReference>
<feature type="domain" description="Peptidase A1" evidence="2">
    <location>
        <begin position="106"/>
        <end position="435"/>
    </location>
</feature>
<evidence type="ECO:0000256" key="1">
    <source>
        <dbReference type="ARBA" id="ARBA00007447"/>
    </source>
</evidence>
<dbReference type="GO" id="GO:0006508">
    <property type="term" value="P:proteolysis"/>
    <property type="evidence" value="ECO:0007669"/>
    <property type="project" value="InterPro"/>
</dbReference>
<proteinExistence type="inferred from homology"/>
<dbReference type="PANTHER" id="PTHR47965:SF46">
    <property type="entry name" value="BASIC 7S GLOBULIN-LIKE"/>
    <property type="match status" value="1"/>
</dbReference>
<evidence type="ECO:0000313" key="3">
    <source>
        <dbReference type="EMBL" id="RAL44289.1"/>
    </source>
</evidence>
<evidence type="ECO:0000313" key="4">
    <source>
        <dbReference type="Proteomes" id="UP000249390"/>
    </source>
</evidence>